<dbReference type="InterPro" id="IPR009057">
    <property type="entry name" value="Homeodomain-like_sf"/>
</dbReference>
<evidence type="ECO:0000313" key="6">
    <source>
        <dbReference type="Proteomes" id="UP000523079"/>
    </source>
</evidence>
<dbReference type="InterPro" id="IPR037923">
    <property type="entry name" value="HTH-like"/>
</dbReference>
<dbReference type="SUPFAM" id="SSF51215">
    <property type="entry name" value="Regulatory protein AraC"/>
    <property type="match status" value="1"/>
</dbReference>
<sequence>MPAANRVRAWRPQTAGIREVFWAEFTDHAYPMHTHDSWTVLTIETGAVRYALDRREHGALTTLVTVLPPHVAHDGQAAQPSGFRKRVLYLEPATLGERLIGSAVDRPEIDDAALQRRIGALHRSLAAARDGRADGWETDSRLALVTGRLRDHLTGDPERRGPVRTRAGDRLADGLRALLDADPVAPPDLVTAGRLLGADPRHLVRTFSARFGLPPHRYLTGVRVDRARRLLLAGVPAADAATGAGFYDQSHLARHLRTMIDTTPGRYAGGIGRSR</sequence>
<dbReference type="PROSITE" id="PS01124">
    <property type="entry name" value="HTH_ARAC_FAMILY_2"/>
    <property type="match status" value="1"/>
</dbReference>
<comment type="caution">
    <text evidence="5">The sequence shown here is derived from an EMBL/GenBank/DDBJ whole genome shotgun (WGS) entry which is preliminary data.</text>
</comment>
<dbReference type="GO" id="GO:0043565">
    <property type="term" value="F:sequence-specific DNA binding"/>
    <property type="evidence" value="ECO:0007669"/>
    <property type="project" value="InterPro"/>
</dbReference>
<evidence type="ECO:0000256" key="1">
    <source>
        <dbReference type="ARBA" id="ARBA00023015"/>
    </source>
</evidence>
<dbReference type="RefSeq" id="WP_182561611.1">
    <property type="nucleotide sequence ID" value="NZ_JACGWT010000006.1"/>
</dbReference>
<keyword evidence="2 5" id="KW-0238">DNA-binding</keyword>
<dbReference type="EMBL" id="JACGWT010000006">
    <property type="protein sequence ID" value="MBA8796026.1"/>
    <property type="molecule type" value="Genomic_DNA"/>
</dbReference>
<accession>A0A7W3IVH9</accession>
<dbReference type="PANTHER" id="PTHR46796">
    <property type="entry name" value="HTH-TYPE TRANSCRIPTIONAL ACTIVATOR RHAS-RELATED"/>
    <property type="match status" value="1"/>
</dbReference>
<evidence type="ECO:0000256" key="3">
    <source>
        <dbReference type="ARBA" id="ARBA00023163"/>
    </source>
</evidence>
<dbReference type="InterPro" id="IPR003313">
    <property type="entry name" value="AraC-bd"/>
</dbReference>
<gene>
    <name evidence="5" type="ORF">FHX74_003667</name>
</gene>
<dbReference type="AlphaFoldDB" id="A0A7W3IVH9"/>
<dbReference type="InterPro" id="IPR050204">
    <property type="entry name" value="AraC_XylS_family_regulators"/>
</dbReference>
<dbReference type="Gene3D" id="1.10.10.60">
    <property type="entry name" value="Homeodomain-like"/>
    <property type="match status" value="1"/>
</dbReference>
<evidence type="ECO:0000259" key="4">
    <source>
        <dbReference type="PROSITE" id="PS01124"/>
    </source>
</evidence>
<dbReference type="SUPFAM" id="SSF46689">
    <property type="entry name" value="Homeodomain-like"/>
    <property type="match status" value="1"/>
</dbReference>
<dbReference type="Proteomes" id="UP000523079">
    <property type="component" value="Unassembled WGS sequence"/>
</dbReference>
<dbReference type="GO" id="GO:0003700">
    <property type="term" value="F:DNA-binding transcription factor activity"/>
    <property type="evidence" value="ECO:0007669"/>
    <property type="project" value="InterPro"/>
</dbReference>
<keyword evidence="6" id="KW-1185">Reference proteome</keyword>
<dbReference type="Pfam" id="PF02311">
    <property type="entry name" value="AraC_binding"/>
    <property type="match status" value="1"/>
</dbReference>
<keyword evidence="3" id="KW-0804">Transcription</keyword>
<name>A0A7W3IVH9_9ACTN</name>
<feature type="domain" description="HTH araC/xylS-type" evidence="4">
    <location>
        <begin position="173"/>
        <end position="270"/>
    </location>
</feature>
<dbReference type="PANTHER" id="PTHR46796:SF2">
    <property type="entry name" value="TRANSCRIPTIONAL REGULATORY PROTEIN"/>
    <property type="match status" value="1"/>
</dbReference>
<keyword evidence="1" id="KW-0805">Transcription regulation</keyword>
<organism evidence="5 6">
    <name type="scientific">Microlunatus kandeliicorticis</name>
    <dbReference type="NCBI Taxonomy" id="1759536"/>
    <lineage>
        <taxon>Bacteria</taxon>
        <taxon>Bacillati</taxon>
        <taxon>Actinomycetota</taxon>
        <taxon>Actinomycetes</taxon>
        <taxon>Propionibacteriales</taxon>
        <taxon>Propionibacteriaceae</taxon>
        <taxon>Microlunatus</taxon>
    </lineage>
</organism>
<evidence type="ECO:0000313" key="5">
    <source>
        <dbReference type="EMBL" id="MBA8796026.1"/>
    </source>
</evidence>
<dbReference type="InterPro" id="IPR018060">
    <property type="entry name" value="HTH_AraC"/>
</dbReference>
<reference evidence="5 6" key="1">
    <citation type="submission" date="2020-07" db="EMBL/GenBank/DDBJ databases">
        <title>Sequencing the genomes of 1000 actinobacteria strains.</title>
        <authorList>
            <person name="Klenk H.-P."/>
        </authorList>
    </citation>
    <scope>NUCLEOTIDE SEQUENCE [LARGE SCALE GENOMIC DNA]</scope>
    <source>
        <strain evidence="5 6">DSM 100723</strain>
    </source>
</reference>
<dbReference type="Pfam" id="PF12833">
    <property type="entry name" value="HTH_18"/>
    <property type="match status" value="1"/>
</dbReference>
<protein>
    <submittedName>
        <fullName evidence="5">AraC-like DNA-binding protein</fullName>
    </submittedName>
</protein>
<proteinExistence type="predicted"/>
<dbReference type="SMART" id="SM00342">
    <property type="entry name" value="HTH_ARAC"/>
    <property type="match status" value="1"/>
</dbReference>
<evidence type="ECO:0000256" key="2">
    <source>
        <dbReference type="ARBA" id="ARBA00023125"/>
    </source>
</evidence>